<evidence type="ECO:0000313" key="6">
    <source>
        <dbReference type="Proteomes" id="UP001274896"/>
    </source>
</evidence>
<evidence type="ECO:0000313" key="5">
    <source>
        <dbReference type="EMBL" id="KAK3551891.1"/>
    </source>
</evidence>
<reference evidence="5" key="1">
    <citation type="submission" date="2023-06" db="EMBL/GenBank/DDBJ databases">
        <title>Male Hemibagrus guttatus genome.</title>
        <authorList>
            <person name="Bian C."/>
        </authorList>
    </citation>
    <scope>NUCLEOTIDE SEQUENCE</scope>
    <source>
        <strain evidence="5">Male_cb2023</strain>
        <tissue evidence="5">Muscle</tissue>
    </source>
</reference>
<evidence type="ECO:0000256" key="1">
    <source>
        <dbReference type="ARBA" id="ARBA00010879"/>
    </source>
</evidence>
<dbReference type="Pfam" id="PF00078">
    <property type="entry name" value="RVT_1"/>
    <property type="match status" value="1"/>
</dbReference>
<dbReference type="Proteomes" id="UP001274896">
    <property type="component" value="Unassembled WGS sequence"/>
</dbReference>
<evidence type="ECO:0000259" key="3">
    <source>
        <dbReference type="Pfam" id="PF00078"/>
    </source>
</evidence>
<keyword evidence="6" id="KW-1185">Reference proteome</keyword>
<dbReference type="InterPro" id="IPR041577">
    <property type="entry name" value="RT_RNaseH_2"/>
</dbReference>
<dbReference type="GO" id="GO:0004523">
    <property type="term" value="F:RNA-DNA hybrid ribonuclease activity"/>
    <property type="evidence" value="ECO:0007669"/>
    <property type="project" value="UniProtKB-EC"/>
</dbReference>
<dbReference type="InterPro" id="IPR043128">
    <property type="entry name" value="Rev_trsase/Diguanyl_cyclase"/>
</dbReference>
<feature type="domain" description="Reverse transcriptase/retrotransposon-derived protein RNase H-like" evidence="4">
    <location>
        <begin position="104"/>
        <end position="155"/>
    </location>
</feature>
<dbReference type="SUPFAM" id="SSF56672">
    <property type="entry name" value="DNA/RNA polymerases"/>
    <property type="match status" value="1"/>
</dbReference>
<comment type="similarity">
    <text evidence="1">Belongs to the beta type-B retroviral polymerase family. HERV class-II K(HML-2) pol subfamily.</text>
</comment>
<gene>
    <name evidence="5" type="ORF">QTP70_031643</name>
</gene>
<dbReference type="PANTHER" id="PTHR33064">
    <property type="entry name" value="POL PROTEIN"/>
    <property type="match status" value="1"/>
</dbReference>
<dbReference type="EC" id="3.1.26.4" evidence="2"/>
<dbReference type="InterPro" id="IPR000477">
    <property type="entry name" value="RT_dom"/>
</dbReference>
<evidence type="ECO:0000259" key="4">
    <source>
        <dbReference type="Pfam" id="PF17919"/>
    </source>
</evidence>
<dbReference type="Gene3D" id="3.30.70.270">
    <property type="match status" value="1"/>
</dbReference>
<dbReference type="EMBL" id="JAUCMX010000003">
    <property type="protein sequence ID" value="KAK3551891.1"/>
    <property type="molecule type" value="Genomic_DNA"/>
</dbReference>
<organism evidence="5 6">
    <name type="scientific">Hemibagrus guttatus</name>
    <dbReference type="NCBI Taxonomy" id="175788"/>
    <lineage>
        <taxon>Eukaryota</taxon>
        <taxon>Metazoa</taxon>
        <taxon>Chordata</taxon>
        <taxon>Craniata</taxon>
        <taxon>Vertebrata</taxon>
        <taxon>Euteleostomi</taxon>
        <taxon>Actinopterygii</taxon>
        <taxon>Neopterygii</taxon>
        <taxon>Teleostei</taxon>
        <taxon>Ostariophysi</taxon>
        <taxon>Siluriformes</taxon>
        <taxon>Bagridae</taxon>
        <taxon>Hemibagrus</taxon>
    </lineage>
</organism>
<dbReference type="InterPro" id="IPR043502">
    <property type="entry name" value="DNA/RNA_pol_sf"/>
</dbReference>
<comment type="caution">
    <text evidence="5">The sequence shown here is derived from an EMBL/GenBank/DDBJ whole genome shotgun (WGS) entry which is preliminary data.</text>
</comment>
<dbReference type="AlphaFoldDB" id="A0AAE0REP6"/>
<feature type="domain" description="Reverse transcriptase" evidence="3">
    <location>
        <begin position="3"/>
        <end position="58"/>
    </location>
</feature>
<sequence length="161" mass="19052">MPQVFINEIFKDLINRYVITYINDMLIYFASYDDHVHHIRMVLSRLLQHHLYVKAEKFIRIPSCSSGISSRRGEWRWTPARFNYNSITNPLTSFLHGKPRQMQWTEQAQAAFMQLKRSFTTALILRHPDRNLPFIVEVDTFSCGIGAVMSQRHGNMWKIYS</sequence>
<name>A0AAE0REP6_9TELE</name>
<protein>
    <recommendedName>
        <fullName evidence="2">ribonuclease H</fullName>
        <ecNumber evidence="2">3.1.26.4</ecNumber>
    </recommendedName>
</protein>
<dbReference type="InterPro" id="IPR051320">
    <property type="entry name" value="Viral_Replic_Matur_Polypro"/>
</dbReference>
<accession>A0AAE0REP6</accession>
<evidence type="ECO:0000256" key="2">
    <source>
        <dbReference type="ARBA" id="ARBA00012180"/>
    </source>
</evidence>
<proteinExistence type="inferred from homology"/>
<dbReference type="PANTHER" id="PTHR33064:SF37">
    <property type="entry name" value="RIBONUCLEASE H"/>
    <property type="match status" value="1"/>
</dbReference>
<dbReference type="Pfam" id="PF17919">
    <property type="entry name" value="RT_RNaseH_2"/>
    <property type="match status" value="1"/>
</dbReference>